<evidence type="ECO:0000313" key="5">
    <source>
        <dbReference type="EMBL" id="ELK13194.1"/>
    </source>
</evidence>
<dbReference type="PANTHER" id="PTHR11339">
    <property type="entry name" value="EXTRACELLULAR MATRIX GLYCOPROTEIN RELATED"/>
    <property type="match status" value="1"/>
</dbReference>
<keyword evidence="1" id="KW-1015">Disulfide bond</keyword>
<keyword evidence="6" id="KW-1185">Reference proteome</keyword>
<evidence type="ECO:0000256" key="1">
    <source>
        <dbReference type="ARBA" id="ARBA00023157"/>
    </source>
</evidence>
<evidence type="ECO:0000259" key="3">
    <source>
        <dbReference type="PROSITE" id="PS01225"/>
    </source>
</evidence>
<dbReference type="PROSITE" id="PS01208">
    <property type="entry name" value="VWFC_1"/>
    <property type="match status" value="2"/>
</dbReference>
<dbReference type="InParanoid" id="L5KN91"/>
<dbReference type="PROSITE" id="PS01185">
    <property type="entry name" value="CTCK_1"/>
    <property type="match status" value="1"/>
</dbReference>
<dbReference type="SUPFAM" id="SSF57603">
    <property type="entry name" value="FnI-like domain"/>
    <property type="match status" value="1"/>
</dbReference>
<gene>
    <name evidence="5" type="ORF">PAL_GLEAN10011181</name>
</gene>
<evidence type="ECO:0000259" key="4">
    <source>
        <dbReference type="PROSITE" id="PS50184"/>
    </source>
</evidence>
<sequence length="407" mass="43629">MQVTEGWGSRVPPLQPGHTVNIDCQECTCDGSTQTMRCQTQPCPLPPACPEPGFVPVPAAPQAGQCCPQYSCACNTSYCPAPVDCPEGSRQLLDYEKGTCCPSWECRWTICSVNGTTYQPGAVVFSSPCETCTCQVPSGPQFSTFVISCETQTCNTYCPVGFEYQALGGQCCGHCVQVACVTNGSDGSVHLFYPGESWSDPGNRCVTHECEKHRDGLVVVTTTKACPPLNCPAEPLSCVRWSRLSELSLVSPAPRSWVAVPARMAPPLLAQEQAQLSEDGCCRLCTQPHSRFDCTVHHKQQVVHVGNCSSTEPVLLAYCQGHCGDSTSMYSLEANAVEHRCRCCQGLRTLPRNVTLVCTDGSSRAFSYGQVEECGCVGLQCDPPGGLGFPQSQDAGRWSRGALLPGA</sequence>
<evidence type="ECO:0000256" key="2">
    <source>
        <dbReference type="PROSITE-ProRule" id="PRU00039"/>
    </source>
</evidence>
<dbReference type="EMBL" id="KB030625">
    <property type="protein sequence ID" value="ELK13194.1"/>
    <property type="molecule type" value="Genomic_DNA"/>
</dbReference>
<feature type="domain" description="VWFC" evidence="4">
    <location>
        <begin position="109"/>
        <end position="176"/>
    </location>
</feature>
<protein>
    <submittedName>
        <fullName evidence="5">Mucin-5AC</fullName>
    </submittedName>
</protein>
<dbReference type="Gene3D" id="2.10.90.10">
    <property type="entry name" value="Cystine-knot cytokines"/>
    <property type="match status" value="1"/>
</dbReference>
<dbReference type="PROSITE" id="PS50184">
    <property type="entry name" value="VWFC_2"/>
    <property type="match status" value="2"/>
</dbReference>
<dbReference type="Pfam" id="PF00093">
    <property type="entry name" value="VWC"/>
    <property type="match status" value="1"/>
</dbReference>
<dbReference type="InterPro" id="IPR001007">
    <property type="entry name" value="VWF_dom"/>
</dbReference>
<proteinExistence type="predicted"/>
<dbReference type="STRING" id="9402.L5KN91"/>
<dbReference type="Gene3D" id="2.10.70.10">
    <property type="entry name" value="Complement Module, domain 1"/>
    <property type="match status" value="1"/>
</dbReference>
<organism evidence="5 6">
    <name type="scientific">Pteropus alecto</name>
    <name type="common">Black flying fox</name>
    <dbReference type="NCBI Taxonomy" id="9402"/>
    <lineage>
        <taxon>Eukaryota</taxon>
        <taxon>Metazoa</taxon>
        <taxon>Chordata</taxon>
        <taxon>Craniata</taxon>
        <taxon>Vertebrata</taxon>
        <taxon>Euteleostomi</taxon>
        <taxon>Mammalia</taxon>
        <taxon>Eutheria</taxon>
        <taxon>Laurasiatheria</taxon>
        <taxon>Chiroptera</taxon>
        <taxon>Yinpterochiroptera</taxon>
        <taxon>Pteropodoidea</taxon>
        <taxon>Pteropodidae</taxon>
        <taxon>Pteropodinae</taxon>
        <taxon>Pteropus</taxon>
    </lineage>
</organism>
<feature type="domain" description="VWFC" evidence="4">
    <location>
        <begin position="15"/>
        <end position="73"/>
    </location>
</feature>
<dbReference type="InterPro" id="IPR029034">
    <property type="entry name" value="Cystine-knot_cytokine"/>
</dbReference>
<dbReference type="InterPro" id="IPR006207">
    <property type="entry name" value="Cys_knot_C"/>
</dbReference>
<name>L5KN91_PTEAL</name>
<reference evidence="6" key="1">
    <citation type="journal article" date="2013" name="Science">
        <title>Comparative analysis of bat genomes provides insight into the evolution of flight and immunity.</title>
        <authorList>
            <person name="Zhang G."/>
            <person name="Cowled C."/>
            <person name="Shi Z."/>
            <person name="Huang Z."/>
            <person name="Bishop-Lilly K.A."/>
            <person name="Fang X."/>
            <person name="Wynne J.W."/>
            <person name="Xiong Z."/>
            <person name="Baker M.L."/>
            <person name="Zhao W."/>
            <person name="Tachedjian M."/>
            <person name="Zhu Y."/>
            <person name="Zhou P."/>
            <person name="Jiang X."/>
            <person name="Ng J."/>
            <person name="Yang L."/>
            <person name="Wu L."/>
            <person name="Xiao J."/>
            <person name="Feng Y."/>
            <person name="Chen Y."/>
            <person name="Sun X."/>
            <person name="Zhang Y."/>
            <person name="Marsh G.A."/>
            <person name="Crameri G."/>
            <person name="Broder C.C."/>
            <person name="Frey K.G."/>
            <person name="Wang L.F."/>
            <person name="Wang J."/>
        </authorList>
    </citation>
    <scope>NUCLEOTIDE SEQUENCE [LARGE SCALE GENOMIC DNA]</scope>
</reference>
<dbReference type="SMART" id="SM00214">
    <property type="entry name" value="VWC"/>
    <property type="match status" value="2"/>
</dbReference>
<dbReference type="AlphaFoldDB" id="L5KN91"/>
<evidence type="ECO:0000313" key="6">
    <source>
        <dbReference type="Proteomes" id="UP000010552"/>
    </source>
</evidence>
<feature type="domain" description="CTCK" evidence="3">
    <location>
        <begin position="285"/>
        <end position="382"/>
    </location>
</feature>
<dbReference type="PANTHER" id="PTHR11339:SF384">
    <property type="entry name" value="MUCIN-2"/>
    <property type="match status" value="1"/>
</dbReference>
<accession>L5KN91</accession>
<dbReference type="Proteomes" id="UP000010552">
    <property type="component" value="Unassembled WGS sequence"/>
</dbReference>
<comment type="caution">
    <text evidence="2">Lacks conserved residue(s) required for the propagation of feature annotation.</text>
</comment>
<dbReference type="SMART" id="SM00041">
    <property type="entry name" value="CT"/>
    <property type="match status" value="1"/>
</dbReference>
<dbReference type="InterPro" id="IPR050780">
    <property type="entry name" value="Mucin_vWF_Thrombospondin_sf"/>
</dbReference>
<dbReference type="PROSITE" id="PS01225">
    <property type="entry name" value="CTCK_2"/>
    <property type="match status" value="1"/>
</dbReference>